<proteinExistence type="predicted"/>
<evidence type="ECO:0000313" key="3">
    <source>
        <dbReference type="RGD" id="3946"/>
    </source>
</evidence>
<dbReference type="Proteomes" id="UP000234681">
    <property type="component" value="Chromosome 5"/>
</dbReference>
<reference evidence="1 2" key="1">
    <citation type="submission" date="2005-09" db="EMBL/GenBank/DDBJ databases">
        <authorList>
            <person name="Mural R.J."/>
            <person name="Li P.W."/>
            <person name="Adams M.D."/>
            <person name="Amanatides P.G."/>
            <person name="Baden-Tillson H."/>
            <person name="Barnstead M."/>
            <person name="Chin S.H."/>
            <person name="Dew I."/>
            <person name="Evans C.A."/>
            <person name="Ferriera S."/>
            <person name="Flanigan M."/>
            <person name="Fosler C."/>
            <person name="Glodek A."/>
            <person name="Gu Z."/>
            <person name="Holt R.A."/>
            <person name="Jennings D."/>
            <person name="Kraft C.L."/>
            <person name="Lu F."/>
            <person name="Nguyen T."/>
            <person name="Nusskern D.R."/>
            <person name="Pfannkoch C.M."/>
            <person name="Sitter C."/>
            <person name="Sutton G.G."/>
            <person name="Venter J.C."/>
            <person name="Wang Z."/>
            <person name="Woodage T."/>
            <person name="Zheng X.H."/>
            <person name="Zhong F."/>
        </authorList>
    </citation>
    <scope>NUCLEOTIDE SEQUENCE [LARGE SCALE GENOMIC DNA]</scope>
    <source>
        <strain>BN</strain>
        <strain evidence="2">Sprague-Dawley</strain>
    </source>
</reference>
<accession>A6JZB4</accession>
<organism evidence="1 2">
    <name type="scientific">Rattus norvegicus</name>
    <name type="common">Rat</name>
    <dbReference type="NCBI Taxonomy" id="10116"/>
    <lineage>
        <taxon>Eukaryota</taxon>
        <taxon>Metazoa</taxon>
        <taxon>Chordata</taxon>
        <taxon>Craniata</taxon>
        <taxon>Vertebrata</taxon>
        <taxon>Euteleostomi</taxon>
        <taxon>Mammalia</taxon>
        <taxon>Eutheria</taxon>
        <taxon>Euarchontoglires</taxon>
        <taxon>Glires</taxon>
        <taxon>Rodentia</taxon>
        <taxon>Myomorpha</taxon>
        <taxon>Muroidea</taxon>
        <taxon>Muridae</taxon>
        <taxon>Murinae</taxon>
        <taxon>Rattus</taxon>
    </lineage>
</organism>
<sequence>MDILPWKSWPRLAMR</sequence>
<name>A6JZB4_RAT</name>
<evidence type="ECO:0000313" key="2">
    <source>
        <dbReference type="Proteomes" id="UP000234681"/>
    </source>
</evidence>
<protein>
    <submittedName>
        <fullName evidence="1">Uroporphyrinogen decarboxylase, isoform CRA_b</fullName>
    </submittedName>
</protein>
<dbReference type="EMBL" id="CH474008">
    <property type="protein sequence ID" value="EDL90240.1"/>
    <property type="molecule type" value="Genomic_DNA"/>
</dbReference>
<evidence type="ECO:0000313" key="1">
    <source>
        <dbReference type="EMBL" id="EDL90240.1"/>
    </source>
</evidence>
<dbReference type="RGD" id="3946">
    <property type="gene designation" value="Urod"/>
</dbReference>
<gene>
    <name evidence="1 3" type="primary">Urod</name>
    <name evidence="1" type="ORF">rCG_50239</name>
</gene>